<dbReference type="Pfam" id="PF03328">
    <property type="entry name" value="HpcH_HpaI"/>
    <property type="match status" value="1"/>
</dbReference>
<dbReference type="EMBL" id="BAAAQX010000007">
    <property type="protein sequence ID" value="GAA2207712.1"/>
    <property type="molecule type" value="Genomic_DNA"/>
</dbReference>
<name>A0ABN3CF03_9ACTN</name>
<proteinExistence type="predicted"/>
<comment type="cofactor">
    <cofactor evidence="1">
        <name>Mg(2+)</name>
        <dbReference type="ChEBI" id="CHEBI:18420"/>
    </cofactor>
</comment>
<dbReference type="PANTHER" id="PTHR32308:SF10">
    <property type="entry name" value="CITRATE LYASE SUBUNIT BETA"/>
    <property type="match status" value="1"/>
</dbReference>
<feature type="region of interest" description="Disordered" evidence="4">
    <location>
        <begin position="1"/>
        <end position="45"/>
    </location>
</feature>
<evidence type="ECO:0000313" key="7">
    <source>
        <dbReference type="Proteomes" id="UP001499843"/>
    </source>
</evidence>
<reference evidence="6 7" key="1">
    <citation type="journal article" date="2019" name="Int. J. Syst. Evol. Microbiol.">
        <title>The Global Catalogue of Microorganisms (GCM) 10K type strain sequencing project: providing services to taxonomists for standard genome sequencing and annotation.</title>
        <authorList>
            <consortium name="The Broad Institute Genomics Platform"/>
            <consortium name="The Broad Institute Genome Sequencing Center for Infectious Disease"/>
            <person name="Wu L."/>
            <person name="Ma J."/>
        </authorList>
    </citation>
    <scope>NUCLEOTIDE SEQUENCE [LARGE SCALE GENOMIC DNA]</scope>
    <source>
        <strain evidence="6 7">JCM 16114</strain>
    </source>
</reference>
<feature type="domain" description="HpcH/HpaI aldolase/citrate lyase" evidence="5">
    <location>
        <begin position="54"/>
        <end position="258"/>
    </location>
</feature>
<dbReference type="InterPro" id="IPR040442">
    <property type="entry name" value="Pyrv_kinase-like_dom_sf"/>
</dbReference>
<keyword evidence="7" id="KW-1185">Reference proteome</keyword>
<feature type="compositionally biased region" description="Pro residues" evidence="4">
    <location>
        <begin position="326"/>
        <end position="350"/>
    </location>
</feature>
<evidence type="ECO:0000259" key="5">
    <source>
        <dbReference type="Pfam" id="PF03328"/>
    </source>
</evidence>
<protein>
    <submittedName>
        <fullName evidence="6">CoA ester lyase</fullName>
    </submittedName>
</protein>
<accession>A0ABN3CF03</accession>
<evidence type="ECO:0000313" key="6">
    <source>
        <dbReference type="EMBL" id="GAA2207712.1"/>
    </source>
</evidence>
<evidence type="ECO:0000256" key="1">
    <source>
        <dbReference type="ARBA" id="ARBA00001946"/>
    </source>
</evidence>
<comment type="caution">
    <text evidence="6">The sequence shown here is derived from an EMBL/GenBank/DDBJ whole genome shotgun (WGS) entry which is preliminary data.</text>
</comment>
<evidence type="ECO:0000256" key="2">
    <source>
        <dbReference type="ARBA" id="ARBA00022723"/>
    </source>
</evidence>
<keyword evidence="2" id="KW-0479">Metal-binding</keyword>
<evidence type="ECO:0000256" key="4">
    <source>
        <dbReference type="SAM" id="MobiDB-lite"/>
    </source>
</evidence>
<dbReference type="SUPFAM" id="SSF51621">
    <property type="entry name" value="Phosphoenolpyruvate/pyruvate domain"/>
    <property type="match status" value="1"/>
</dbReference>
<keyword evidence="3" id="KW-0460">Magnesium</keyword>
<evidence type="ECO:0000256" key="3">
    <source>
        <dbReference type="ARBA" id="ARBA00022842"/>
    </source>
</evidence>
<dbReference type="InterPro" id="IPR015813">
    <property type="entry name" value="Pyrv/PenolPyrv_kinase-like_dom"/>
</dbReference>
<dbReference type="PANTHER" id="PTHR32308">
    <property type="entry name" value="LYASE BETA SUBUNIT, PUTATIVE (AFU_ORTHOLOGUE AFUA_4G13030)-RELATED"/>
    <property type="match status" value="1"/>
</dbReference>
<dbReference type="Proteomes" id="UP001499843">
    <property type="component" value="Unassembled WGS sequence"/>
</dbReference>
<keyword evidence="6" id="KW-0456">Lyase</keyword>
<gene>
    <name evidence="6" type="ORF">GCM10009850_031700</name>
</gene>
<dbReference type="InterPro" id="IPR005000">
    <property type="entry name" value="Aldolase/citrate-lyase_domain"/>
</dbReference>
<sequence length="357" mass="36640">MTPPVTPPPGTSPVTPPPGAAPLTQPPVSPPPGSPPPVSPPVTPPPVSRLLVTWLYVPGDRPERFAKAEASGADVVIIDLEDAVAPVRKDEARRNAVAFLRARRDGGRPEPGALEVHVRVNDPATARGRDDLAAVGDLADAVRLPKVESTDVLDALAGAPAYALLESAAGILAAREIAADPRVVGVALGEQDLAAELAVTGEQALNHLRLQVVLAAAAAGLPPVPMSVYPDVKDEEGLLASCRAGRALGLFGRTAIHPRQIPAIRRAFRPGEEEVARAAEIVAAAERAEQAGVGAVALPDGRFVDAPIVVRARRTVDLAHRLTDPTPTPPGSPDPTPTPPGPPDPPPAAPGSPESGA</sequence>
<dbReference type="GO" id="GO:0016829">
    <property type="term" value="F:lyase activity"/>
    <property type="evidence" value="ECO:0007669"/>
    <property type="project" value="UniProtKB-KW"/>
</dbReference>
<feature type="region of interest" description="Disordered" evidence="4">
    <location>
        <begin position="317"/>
        <end position="357"/>
    </location>
</feature>
<organism evidence="6 7">
    <name type="scientific">Nonomuraea monospora</name>
    <dbReference type="NCBI Taxonomy" id="568818"/>
    <lineage>
        <taxon>Bacteria</taxon>
        <taxon>Bacillati</taxon>
        <taxon>Actinomycetota</taxon>
        <taxon>Actinomycetes</taxon>
        <taxon>Streptosporangiales</taxon>
        <taxon>Streptosporangiaceae</taxon>
        <taxon>Nonomuraea</taxon>
    </lineage>
</organism>
<dbReference type="Gene3D" id="3.20.20.60">
    <property type="entry name" value="Phosphoenolpyruvate-binding domains"/>
    <property type="match status" value="1"/>
</dbReference>